<feature type="region of interest" description="Disordered" evidence="6">
    <location>
        <begin position="1"/>
        <end position="75"/>
    </location>
</feature>
<comment type="caution">
    <text evidence="9">The sequence shown here is derived from an EMBL/GenBank/DDBJ whole genome shotgun (WGS) entry which is preliminary data.</text>
</comment>
<evidence type="ECO:0000256" key="3">
    <source>
        <dbReference type="ARBA" id="ARBA00022692"/>
    </source>
</evidence>
<dbReference type="Pfam" id="PF06271">
    <property type="entry name" value="RDD"/>
    <property type="match status" value="1"/>
</dbReference>
<evidence type="ECO:0000256" key="4">
    <source>
        <dbReference type="ARBA" id="ARBA00022989"/>
    </source>
</evidence>
<proteinExistence type="predicted"/>
<keyword evidence="5 7" id="KW-0472">Membrane</keyword>
<dbReference type="Proteomes" id="UP001221328">
    <property type="component" value="Unassembled WGS sequence"/>
</dbReference>
<gene>
    <name evidence="9" type="ORF">PO587_13340</name>
</gene>
<dbReference type="InterPro" id="IPR010432">
    <property type="entry name" value="RDD"/>
</dbReference>
<sequence>MSFGSPNNPYGQPQNPQNPQQGYGYPQQPPAGQPGQPGYGYPQQPPPGVPPQQGYGYPQQPGYPQQGYGYPQQPGYPGGPVPNLASMGRRFGARLIDGIIYTVVYVVLLFAGVAGSISSAQNCDPNSADYDTCINDAGSSMGAKIFAVIGILALFGLLYEWLMTGLVGATLGKMAVGIRVVKADTGQKPGLGSAFIRWIIPLVGGFLCGIGQLLVYLSPFWDKSGRQQGWHDKAASTMVVQN</sequence>
<name>A0ABT5FSG7_9ACTN</name>
<organism evidence="9 10">
    <name type="scientific">Streptomyces gilvifuscus</name>
    <dbReference type="NCBI Taxonomy" id="1550617"/>
    <lineage>
        <taxon>Bacteria</taxon>
        <taxon>Bacillati</taxon>
        <taxon>Actinomycetota</taxon>
        <taxon>Actinomycetes</taxon>
        <taxon>Kitasatosporales</taxon>
        <taxon>Streptomycetaceae</taxon>
        <taxon>Streptomyces</taxon>
    </lineage>
</organism>
<evidence type="ECO:0000256" key="5">
    <source>
        <dbReference type="ARBA" id="ARBA00023136"/>
    </source>
</evidence>
<evidence type="ECO:0000256" key="7">
    <source>
        <dbReference type="SAM" id="Phobius"/>
    </source>
</evidence>
<accession>A0ABT5FSG7</accession>
<feature type="compositionally biased region" description="Low complexity" evidence="6">
    <location>
        <begin position="1"/>
        <end position="26"/>
    </location>
</feature>
<feature type="transmembrane region" description="Helical" evidence="7">
    <location>
        <begin position="95"/>
        <end position="117"/>
    </location>
</feature>
<dbReference type="InterPro" id="IPR051791">
    <property type="entry name" value="Pra-immunoreactive"/>
</dbReference>
<keyword evidence="4 7" id="KW-1133">Transmembrane helix</keyword>
<feature type="compositionally biased region" description="Low complexity" evidence="6">
    <location>
        <begin position="33"/>
        <end position="42"/>
    </location>
</feature>
<feature type="compositionally biased region" description="Low complexity" evidence="6">
    <location>
        <begin position="51"/>
        <end position="75"/>
    </location>
</feature>
<dbReference type="SUPFAM" id="SSF81995">
    <property type="entry name" value="beta-sandwich domain of Sec23/24"/>
    <property type="match status" value="1"/>
</dbReference>
<evidence type="ECO:0000313" key="10">
    <source>
        <dbReference type="Proteomes" id="UP001221328"/>
    </source>
</evidence>
<comment type="subcellular location">
    <subcellularLocation>
        <location evidence="1">Cell membrane</location>
        <topology evidence="1">Multi-pass membrane protein</topology>
    </subcellularLocation>
</comment>
<protein>
    <submittedName>
        <fullName evidence="9">RDD family protein</fullName>
    </submittedName>
</protein>
<evidence type="ECO:0000256" key="2">
    <source>
        <dbReference type="ARBA" id="ARBA00022475"/>
    </source>
</evidence>
<keyword evidence="3 7" id="KW-0812">Transmembrane</keyword>
<dbReference type="PANTHER" id="PTHR36115">
    <property type="entry name" value="PROLINE-RICH ANTIGEN HOMOLOG-RELATED"/>
    <property type="match status" value="1"/>
</dbReference>
<keyword evidence="2" id="KW-1003">Cell membrane</keyword>
<feature type="transmembrane region" description="Helical" evidence="7">
    <location>
        <begin position="195"/>
        <end position="217"/>
    </location>
</feature>
<dbReference type="EMBL" id="JAQOSK010000004">
    <property type="protein sequence ID" value="MDC2955449.1"/>
    <property type="molecule type" value="Genomic_DNA"/>
</dbReference>
<evidence type="ECO:0000256" key="1">
    <source>
        <dbReference type="ARBA" id="ARBA00004651"/>
    </source>
</evidence>
<reference evidence="9 10" key="1">
    <citation type="journal article" date="2015" name="Int. J. Syst. Evol. Microbiol.">
        <title>Streptomyces gilvifuscus sp. nov., an actinomycete that produces antibacterial compounds isolated from soil.</title>
        <authorList>
            <person name="Nguyen T.M."/>
            <person name="Kim J."/>
        </authorList>
    </citation>
    <scope>NUCLEOTIDE SEQUENCE [LARGE SCALE GENOMIC DNA]</scope>
    <source>
        <strain evidence="9 10">T113</strain>
    </source>
</reference>
<feature type="domain" description="RDD" evidence="8">
    <location>
        <begin position="84"/>
        <end position="235"/>
    </location>
</feature>
<evidence type="ECO:0000259" key="8">
    <source>
        <dbReference type="Pfam" id="PF06271"/>
    </source>
</evidence>
<dbReference type="RefSeq" id="WP_200705142.1">
    <property type="nucleotide sequence ID" value="NZ_JAQOSK010000004.1"/>
</dbReference>
<feature type="transmembrane region" description="Helical" evidence="7">
    <location>
        <begin position="145"/>
        <end position="169"/>
    </location>
</feature>
<dbReference type="PANTHER" id="PTHR36115:SF4">
    <property type="entry name" value="MEMBRANE PROTEIN"/>
    <property type="match status" value="1"/>
</dbReference>
<evidence type="ECO:0000313" key="9">
    <source>
        <dbReference type="EMBL" id="MDC2955449.1"/>
    </source>
</evidence>
<keyword evidence="10" id="KW-1185">Reference proteome</keyword>
<evidence type="ECO:0000256" key="6">
    <source>
        <dbReference type="SAM" id="MobiDB-lite"/>
    </source>
</evidence>